<evidence type="ECO:0000313" key="4">
    <source>
        <dbReference type="EMBL" id="XBH23840.1"/>
    </source>
</evidence>
<dbReference type="Pfam" id="PF03395">
    <property type="entry name" value="Pox_P4A"/>
    <property type="match status" value="1"/>
</dbReference>
<dbReference type="InterPro" id="IPR005058">
    <property type="entry name" value="Poxvirus_P4A"/>
</dbReference>
<evidence type="ECO:0000256" key="2">
    <source>
        <dbReference type="ARBA" id="ARBA00022844"/>
    </source>
</evidence>
<protein>
    <submittedName>
        <fullName evidence="4">Virion core protein P4a</fullName>
    </submittedName>
</protein>
<dbReference type="EMBL" id="PP711852">
    <property type="protein sequence ID" value="XBH23840.1"/>
    <property type="molecule type" value="Genomic_DNA"/>
</dbReference>
<comment type="subcellular location">
    <subcellularLocation>
        <location evidence="1">Virion</location>
    </subcellularLocation>
</comment>
<keyword evidence="2" id="KW-0946">Virion</keyword>
<dbReference type="GO" id="GO:0044423">
    <property type="term" value="C:virion component"/>
    <property type="evidence" value="ECO:0007669"/>
    <property type="project" value="UniProtKB-KW"/>
</dbReference>
<comment type="function">
    <text evidence="3">Core protein 4a is the most abundant virion protein. Major component of the virion core that undergoes proteolytic processing during the immature virion (IV) to mature virion (MV) transition.</text>
</comment>
<reference evidence="4" key="2">
    <citation type="submission" date="2024-02" db="EMBL/GenBank/DDBJ databases">
        <authorList>
            <person name="Hu B."/>
        </authorList>
    </citation>
    <scope>NUCLEOTIDE SEQUENCE</scope>
    <source>
        <strain evidence="4">1A/Uganda/UGR70/2019</strain>
    </source>
</reference>
<name>A0AAU7E285_9POXV</name>
<proteinExistence type="predicted"/>
<accession>A0AAU7E285</accession>
<evidence type="ECO:0000256" key="1">
    <source>
        <dbReference type="ARBA" id="ARBA00004328"/>
    </source>
</evidence>
<sequence>MMPISNVLTLDQLESSEYVFRLVSAILPSLCLDYKVNPAMFHSFVHAFDVAYNPELAELVDKAQLAAATQQLGINYILRKSDTRYFPATVTHEGVHMLPLVEIDEHVNPVSCAHSFADMPLFTRHLLRIRTSSFEAHARFFGGYVPSSAATPIKSPVTFPTLSFENTYLTSLMYPTLAGDTFMSTFRARTLNGVIIAKDLANLLGVRALLTPDSRARMDRDYQLPQAAQDHGIVITQNPQIDVDLTTMPLKHLALYYQHFLHTYDLDGLLLNGEHVVSRHPLVASYVASMHFQQQIPFAKRHFKLPTQDHLDMQVYAPGGSIITRRLQLDGVEFAILDHNIEFYMTLLALAAKGARTPALTTEPSMFWEGIPYDEYANMKLADMLFHSTTCYVFALFEHNNVTYCSLLNDAIAANKTPLRVCFLPRIVGGKTAPKLIAEVLSSINAISPRDFPRHTGQATMHIGLSSNGFMRFFQLLRLLGAQKPEVAIKEVLMAYAGIKLSDNGPPHHIRKESYEDFIMLLFGAMGFRVSMRKSFLASHNYTSYTITPRVTRQYITSMLTKTSCSKQEAEKLMASAHDLLSFMLSVGNTRSPTAYRFRRWGYMCRPMMVPGFGLCARTCAGAPDALDAAEDLSTTVDIATPAGLLERLDIKNLMLAKTLDEMAGVDAFLPENNAFKENVRHLIETNNLSGEALTSIMPFNLLDRFLTTAGASFVSLGTLMDNIGSASEDCDSTDELVELVNAALRNNYAREAAALTTHAMNSVAANSEKQMDTVRQSACRVATLFKNLAMSIYSTERVFNIHVSDEVKASLLEKYKVFVELSRSLYTELLALEHLKALMYIIRRSGRSIEETELSPDDLRKSYDVVRPKVARLVNYYTDMSRQYFEYIKRNLNMRDPSLASFESE</sequence>
<organism evidence="4">
    <name type="scientific">Rousettus bat poxvirus</name>
    <dbReference type="NCBI Taxonomy" id="3141933"/>
    <lineage>
        <taxon>Viruses</taxon>
        <taxon>Varidnaviria</taxon>
        <taxon>Bamfordvirae</taxon>
        <taxon>Nucleocytoviricota</taxon>
        <taxon>Pokkesviricetes</taxon>
        <taxon>Chitovirales</taxon>
        <taxon>Poxviridae</taxon>
    </lineage>
</organism>
<dbReference type="GO" id="GO:0005198">
    <property type="term" value="F:structural molecule activity"/>
    <property type="evidence" value="ECO:0007669"/>
    <property type="project" value="InterPro"/>
</dbReference>
<evidence type="ECO:0000256" key="3">
    <source>
        <dbReference type="ARBA" id="ARBA00025267"/>
    </source>
</evidence>
<reference evidence="4" key="1">
    <citation type="journal article" date="2024" name="Microbiome">
        <title>Substantial viral diversity in bats and rodents from East Africa: insights into evolution, recombination, and cocirculation.</title>
        <authorList>
            <person name="Wang D."/>
            <person name="Yang X."/>
            <person name="Ren Z."/>
            <person name="Hu B."/>
            <person name="Zhao H."/>
            <person name="Yang K."/>
            <person name="Shi P."/>
            <person name="Zhang Z."/>
            <person name="Feng Q."/>
            <person name="Nawenja C.V."/>
            <person name="Obanda V."/>
            <person name="Robert K."/>
            <person name="Nalikka B."/>
            <person name="Waruhiu C.N."/>
            <person name="Ochola G.O."/>
            <person name="Onyuok S.O."/>
            <person name="Ochieng H."/>
            <person name="Li B."/>
            <person name="Zhu Y."/>
            <person name="Si H."/>
            <person name="Yin J."/>
            <person name="Kristiansen K."/>
            <person name="Jin X."/>
            <person name="Xu X."/>
            <person name="Xiao M."/>
            <person name="Agwanda B."/>
            <person name="Ommeh S."/>
            <person name="Li J."/>
            <person name="Shi Z.L."/>
        </authorList>
    </citation>
    <scope>NUCLEOTIDE SEQUENCE</scope>
    <source>
        <strain evidence="4">1A/Uganda/UGR70/2019</strain>
    </source>
</reference>